<feature type="domain" description="Integrase Tn916-type N-terminal DNA binding" evidence="1">
    <location>
        <begin position="1"/>
        <end position="58"/>
    </location>
</feature>
<dbReference type="Pfam" id="PF02920">
    <property type="entry name" value="Integrase_DNA"/>
    <property type="match status" value="1"/>
</dbReference>
<dbReference type="GO" id="GO:0003677">
    <property type="term" value="F:DNA binding"/>
    <property type="evidence" value="ECO:0007669"/>
    <property type="project" value="InterPro"/>
</dbReference>
<dbReference type="Gene3D" id="3.30.160.60">
    <property type="entry name" value="Classic Zinc Finger"/>
    <property type="match status" value="1"/>
</dbReference>
<name>A0A6N3BE00_MEDGN</name>
<dbReference type="EMBL" id="CACRUU010000051">
    <property type="protein sequence ID" value="VYU03096.1"/>
    <property type="molecule type" value="Genomic_DNA"/>
</dbReference>
<reference evidence="2" key="1">
    <citation type="submission" date="2019-11" db="EMBL/GenBank/DDBJ databases">
        <authorList>
            <person name="Feng L."/>
        </authorList>
    </citation>
    <scope>NUCLEOTIDE SEQUENCE</scope>
    <source>
        <strain evidence="2">RgnavusLFYP36</strain>
    </source>
</reference>
<evidence type="ECO:0000313" key="2">
    <source>
        <dbReference type="EMBL" id="VYU03096.1"/>
    </source>
</evidence>
<evidence type="ECO:0000259" key="1">
    <source>
        <dbReference type="Pfam" id="PF02920"/>
    </source>
</evidence>
<dbReference type="InterPro" id="IPR004191">
    <property type="entry name" value="Integrase_Tn916-type_DNA-bd_N"/>
</dbReference>
<gene>
    <name evidence="2" type="primary">Int-Tn_2</name>
    <name evidence="2" type="ORF">RGLFYP36_00412</name>
</gene>
<dbReference type="AlphaFoldDB" id="A0A6N3BE00"/>
<accession>A0A6N3BE00</accession>
<protein>
    <submittedName>
        <fullName evidence="2">Transposase from transposon Tn916</fullName>
    </submittedName>
</protein>
<organism evidence="2">
    <name type="scientific">Mediterraneibacter gnavus</name>
    <name type="common">Ruminococcus gnavus</name>
    <dbReference type="NCBI Taxonomy" id="33038"/>
    <lineage>
        <taxon>Bacteria</taxon>
        <taxon>Bacillati</taxon>
        <taxon>Bacillota</taxon>
        <taxon>Clostridia</taxon>
        <taxon>Lachnospirales</taxon>
        <taxon>Lachnospiraceae</taxon>
        <taxon>Mediterraneibacter</taxon>
    </lineage>
</organism>
<dbReference type="GO" id="GO:0008907">
    <property type="term" value="F:integrase activity"/>
    <property type="evidence" value="ECO:0007669"/>
    <property type="project" value="InterPro"/>
</dbReference>
<proteinExistence type="predicted"/>
<dbReference type="SUPFAM" id="SSF54171">
    <property type="entry name" value="DNA-binding domain"/>
    <property type="match status" value="1"/>
</dbReference>
<sequence>MSEKRRDHRGRILHNGEIQLSDGRYRFKYVDEMGKERCVYSWRLDHNDATPKGKRRRYRFGRWRRKFRQIILSRLQQMAEI</sequence>
<dbReference type="InterPro" id="IPR016177">
    <property type="entry name" value="DNA-bd_dom_sf"/>
</dbReference>